<name>A0AAD6SY72_9AGAR</name>
<feature type="region of interest" description="Disordered" evidence="1">
    <location>
        <begin position="77"/>
        <end position="110"/>
    </location>
</feature>
<gene>
    <name evidence="2" type="ORF">C8F04DRAFT_1258086</name>
</gene>
<evidence type="ECO:0000313" key="2">
    <source>
        <dbReference type="EMBL" id="KAJ7036241.1"/>
    </source>
</evidence>
<dbReference type="Proteomes" id="UP001218188">
    <property type="component" value="Unassembled WGS sequence"/>
</dbReference>
<comment type="caution">
    <text evidence="2">The sequence shown here is derived from an EMBL/GenBank/DDBJ whole genome shotgun (WGS) entry which is preliminary data.</text>
</comment>
<reference evidence="2" key="1">
    <citation type="submission" date="2023-03" db="EMBL/GenBank/DDBJ databases">
        <title>Massive genome expansion in bonnet fungi (Mycena s.s.) driven by repeated elements and novel gene families across ecological guilds.</title>
        <authorList>
            <consortium name="Lawrence Berkeley National Laboratory"/>
            <person name="Harder C.B."/>
            <person name="Miyauchi S."/>
            <person name="Viragh M."/>
            <person name="Kuo A."/>
            <person name="Thoen E."/>
            <person name="Andreopoulos B."/>
            <person name="Lu D."/>
            <person name="Skrede I."/>
            <person name="Drula E."/>
            <person name="Henrissat B."/>
            <person name="Morin E."/>
            <person name="Kohler A."/>
            <person name="Barry K."/>
            <person name="LaButti K."/>
            <person name="Morin E."/>
            <person name="Salamov A."/>
            <person name="Lipzen A."/>
            <person name="Mereny Z."/>
            <person name="Hegedus B."/>
            <person name="Baldrian P."/>
            <person name="Stursova M."/>
            <person name="Weitz H."/>
            <person name="Taylor A."/>
            <person name="Grigoriev I.V."/>
            <person name="Nagy L.G."/>
            <person name="Martin F."/>
            <person name="Kauserud H."/>
        </authorList>
    </citation>
    <scope>NUCLEOTIDE SEQUENCE</scope>
    <source>
        <strain evidence="2">CBHHK200</strain>
    </source>
</reference>
<dbReference type="AlphaFoldDB" id="A0AAD6SY72"/>
<organism evidence="2 3">
    <name type="scientific">Mycena alexandri</name>
    <dbReference type="NCBI Taxonomy" id="1745969"/>
    <lineage>
        <taxon>Eukaryota</taxon>
        <taxon>Fungi</taxon>
        <taxon>Dikarya</taxon>
        <taxon>Basidiomycota</taxon>
        <taxon>Agaricomycotina</taxon>
        <taxon>Agaricomycetes</taxon>
        <taxon>Agaricomycetidae</taxon>
        <taxon>Agaricales</taxon>
        <taxon>Marasmiineae</taxon>
        <taxon>Mycenaceae</taxon>
        <taxon>Mycena</taxon>
    </lineage>
</organism>
<dbReference type="EMBL" id="JARJCM010000044">
    <property type="protein sequence ID" value="KAJ7036241.1"/>
    <property type="molecule type" value="Genomic_DNA"/>
</dbReference>
<proteinExistence type="predicted"/>
<keyword evidence="3" id="KW-1185">Reference proteome</keyword>
<sequence>MACRCSCIAQGRALGRTRSELAHKQPAANVVSILLPTSPSLPCSPSSPSPRLAPNLSFVLAHTLIYSTPTSSLRLADTGTAHNEDDPLVSRTRCVHPHTTSSPTTPRRRGTMYATSAASALLGGKDI</sequence>
<evidence type="ECO:0000313" key="3">
    <source>
        <dbReference type="Proteomes" id="UP001218188"/>
    </source>
</evidence>
<protein>
    <submittedName>
        <fullName evidence="2">Uncharacterized protein</fullName>
    </submittedName>
</protein>
<evidence type="ECO:0000256" key="1">
    <source>
        <dbReference type="SAM" id="MobiDB-lite"/>
    </source>
</evidence>
<accession>A0AAD6SY72</accession>